<dbReference type="Proteomes" id="UP000813427">
    <property type="component" value="Unassembled WGS sequence"/>
</dbReference>
<feature type="compositionally biased region" description="Basic and acidic residues" evidence="1">
    <location>
        <begin position="45"/>
        <end position="56"/>
    </location>
</feature>
<feature type="compositionally biased region" description="Pro residues" evidence="1">
    <location>
        <begin position="1"/>
        <end position="22"/>
    </location>
</feature>
<gene>
    <name evidence="2" type="ORF">BKA59DRAFT_511328</name>
</gene>
<proteinExistence type="predicted"/>
<accession>A0A8K0WBU1</accession>
<evidence type="ECO:0000256" key="1">
    <source>
        <dbReference type="SAM" id="MobiDB-lite"/>
    </source>
</evidence>
<keyword evidence="3" id="KW-1185">Reference proteome</keyword>
<feature type="region of interest" description="Disordered" evidence="1">
    <location>
        <begin position="1"/>
        <end position="66"/>
    </location>
</feature>
<name>A0A8K0WBU1_9HYPO</name>
<evidence type="ECO:0000313" key="2">
    <source>
        <dbReference type="EMBL" id="KAH7245376.1"/>
    </source>
</evidence>
<dbReference type="OrthoDB" id="5061653at2759"/>
<organism evidence="2 3">
    <name type="scientific">Fusarium tricinctum</name>
    <dbReference type="NCBI Taxonomy" id="61284"/>
    <lineage>
        <taxon>Eukaryota</taxon>
        <taxon>Fungi</taxon>
        <taxon>Dikarya</taxon>
        <taxon>Ascomycota</taxon>
        <taxon>Pezizomycotina</taxon>
        <taxon>Sordariomycetes</taxon>
        <taxon>Hypocreomycetidae</taxon>
        <taxon>Hypocreales</taxon>
        <taxon>Nectriaceae</taxon>
        <taxon>Fusarium</taxon>
        <taxon>Fusarium tricinctum species complex</taxon>
    </lineage>
</organism>
<protein>
    <submittedName>
        <fullName evidence="2">Uncharacterized protein</fullName>
    </submittedName>
</protein>
<dbReference type="AlphaFoldDB" id="A0A8K0WBU1"/>
<reference evidence="2" key="1">
    <citation type="journal article" date="2021" name="Nat. Commun.">
        <title>Genetic determinants of endophytism in the Arabidopsis root mycobiome.</title>
        <authorList>
            <person name="Mesny F."/>
            <person name="Miyauchi S."/>
            <person name="Thiergart T."/>
            <person name="Pickel B."/>
            <person name="Atanasova L."/>
            <person name="Karlsson M."/>
            <person name="Huettel B."/>
            <person name="Barry K.W."/>
            <person name="Haridas S."/>
            <person name="Chen C."/>
            <person name="Bauer D."/>
            <person name="Andreopoulos W."/>
            <person name="Pangilinan J."/>
            <person name="LaButti K."/>
            <person name="Riley R."/>
            <person name="Lipzen A."/>
            <person name="Clum A."/>
            <person name="Drula E."/>
            <person name="Henrissat B."/>
            <person name="Kohler A."/>
            <person name="Grigoriev I.V."/>
            <person name="Martin F.M."/>
            <person name="Hacquard S."/>
        </authorList>
    </citation>
    <scope>NUCLEOTIDE SEQUENCE</scope>
    <source>
        <strain evidence="2">MPI-SDFR-AT-0068</strain>
    </source>
</reference>
<evidence type="ECO:0000313" key="3">
    <source>
        <dbReference type="Proteomes" id="UP000813427"/>
    </source>
</evidence>
<sequence length="437" mass="48447">MSSSLPPWPTPPPKSHPQLPPRTPDRSSRFSDFVRSCRPTPAKTPTKDSEEAKSARSPDVGKLSSLLSKVQTPAQAMDIFDQELGKTEPKQISGFLSFIMLKTPPNTELYRSDQHRRKSEELRAIDITWLDRQWGGSDWLPQDIGLACSKAGAPFEPSAEFLTHMKKITSVAQVNGISLNVLWAEDGDLRYAVYSHLAGTGQKTMMSSYGRPVSDMSREISKMVTDCIGLLPSAAVPGKYRQSSGMANHSNGVCTDNIDEMSLVPRAGEITRQIVKPVRRRSTISVIRKGSMVSPTAQELADSCREVSSRKEQIHDAANSKYNRYKSLVASFIPEELQSLLAQAAKHLEEAEAEKAAADFALGNLNGRAEQIQETGDKTFLDAIIQLRDPSLEAYPGNRDQPSSDQLRTQHADATKKYSDAKQRLYALDHIEKDRFM</sequence>
<dbReference type="EMBL" id="JAGPXF010000004">
    <property type="protein sequence ID" value="KAH7245376.1"/>
    <property type="molecule type" value="Genomic_DNA"/>
</dbReference>
<comment type="caution">
    <text evidence="2">The sequence shown here is derived from an EMBL/GenBank/DDBJ whole genome shotgun (WGS) entry which is preliminary data.</text>
</comment>